<sequence>MGSRRKYSDEEKLQMVSRSLKGQSLHEISEETGIHPALLSRWRKEYVETSQFGHKKQSSPPLLLPEEAQKELDRLKN</sequence>
<accession>A0AA45WXU3</accession>
<gene>
    <name evidence="2" type="ORF">SAMN06296020_11321</name>
</gene>
<comment type="caution">
    <text evidence="2">The sequence shown here is derived from an EMBL/GenBank/DDBJ whole genome shotgun (WGS) entry which is preliminary data.</text>
</comment>
<dbReference type="GO" id="GO:0003677">
    <property type="term" value="F:DNA binding"/>
    <property type="evidence" value="ECO:0007669"/>
    <property type="project" value="InterPro"/>
</dbReference>
<dbReference type="RefSeq" id="WP_283410170.1">
    <property type="nucleotide sequence ID" value="NZ_FXUF01000013.1"/>
</dbReference>
<proteinExistence type="predicted"/>
<dbReference type="GO" id="GO:0006313">
    <property type="term" value="P:DNA transposition"/>
    <property type="evidence" value="ECO:0007669"/>
    <property type="project" value="InterPro"/>
</dbReference>
<dbReference type="AlphaFoldDB" id="A0AA45WXU3"/>
<dbReference type="Proteomes" id="UP001158066">
    <property type="component" value="Unassembled WGS sequence"/>
</dbReference>
<dbReference type="InterPro" id="IPR002514">
    <property type="entry name" value="Transposase_8"/>
</dbReference>
<organism evidence="2 3">
    <name type="scientific">Anoxynatronum buryatiense</name>
    <dbReference type="NCBI Taxonomy" id="489973"/>
    <lineage>
        <taxon>Bacteria</taxon>
        <taxon>Bacillati</taxon>
        <taxon>Bacillota</taxon>
        <taxon>Clostridia</taxon>
        <taxon>Eubacteriales</taxon>
        <taxon>Clostridiaceae</taxon>
        <taxon>Anoxynatronum</taxon>
    </lineage>
</organism>
<dbReference type="EMBL" id="FXUF01000013">
    <property type="protein sequence ID" value="SMP65722.1"/>
    <property type="molecule type" value="Genomic_DNA"/>
</dbReference>
<evidence type="ECO:0000313" key="3">
    <source>
        <dbReference type="Proteomes" id="UP001158066"/>
    </source>
</evidence>
<dbReference type="GO" id="GO:0004803">
    <property type="term" value="F:transposase activity"/>
    <property type="evidence" value="ECO:0007669"/>
    <property type="project" value="InterPro"/>
</dbReference>
<keyword evidence="3" id="KW-1185">Reference proteome</keyword>
<dbReference type="Pfam" id="PF01527">
    <property type="entry name" value="HTH_Tnp_1"/>
    <property type="match status" value="1"/>
</dbReference>
<evidence type="ECO:0000256" key="1">
    <source>
        <dbReference type="SAM" id="MobiDB-lite"/>
    </source>
</evidence>
<dbReference type="InterPro" id="IPR009057">
    <property type="entry name" value="Homeodomain-like_sf"/>
</dbReference>
<dbReference type="SUPFAM" id="SSF46689">
    <property type="entry name" value="Homeodomain-like"/>
    <property type="match status" value="1"/>
</dbReference>
<name>A0AA45WXU3_9CLOT</name>
<evidence type="ECO:0000313" key="2">
    <source>
        <dbReference type="EMBL" id="SMP65722.1"/>
    </source>
</evidence>
<feature type="region of interest" description="Disordered" evidence="1">
    <location>
        <begin position="49"/>
        <end position="77"/>
    </location>
</feature>
<protein>
    <submittedName>
        <fullName evidence="2">Transposase</fullName>
    </submittedName>
</protein>
<feature type="compositionally biased region" description="Basic and acidic residues" evidence="1">
    <location>
        <begin position="67"/>
        <end position="77"/>
    </location>
</feature>
<reference evidence="2" key="1">
    <citation type="submission" date="2017-05" db="EMBL/GenBank/DDBJ databases">
        <authorList>
            <person name="Varghese N."/>
            <person name="Submissions S."/>
        </authorList>
    </citation>
    <scope>NUCLEOTIDE SEQUENCE</scope>
    <source>
        <strain evidence="2">Su22</strain>
    </source>
</reference>